<comment type="caution">
    <text evidence="2">The sequence shown here is derived from an EMBL/GenBank/DDBJ whole genome shotgun (WGS) entry which is preliminary data.</text>
</comment>
<keyword evidence="3" id="KW-1185">Reference proteome</keyword>
<evidence type="ECO:0000313" key="2">
    <source>
        <dbReference type="EMBL" id="EPS42960.1"/>
    </source>
</evidence>
<protein>
    <recommendedName>
        <fullName evidence="1">DUF7600 domain-containing protein</fullName>
    </recommendedName>
</protein>
<evidence type="ECO:0000313" key="3">
    <source>
        <dbReference type="Proteomes" id="UP000015100"/>
    </source>
</evidence>
<dbReference type="InterPro" id="IPR056021">
    <property type="entry name" value="DUF7600"/>
</dbReference>
<dbReference type="HOGENOM" id="CLU_396385_0_0_1"/>
<dbReference type="Proteomes" id="UP000015100">
    <property type="component" value="Unassembled WGS sequence"/>
</dbReference>
<evidence type="ECO:0000259" key="1">
    <source>
        <dbReference type="Pfam" id="PF24539"/>
    </source>
</evidence>
<sequence length="695" mass="79241">MHKDSRTLCFVCGTPFFCTVKGEDDRNHYDAYSEDDLSEEDLNWSKRILKLRFESLDQVNQNGEKEVAVVATPLGDFVNAWPFNFKASKLVKVDARKIGDNGIEELDPSVYFDLEVHHYKNLEENAYVFHEECLVVLKKQVEYHLRNFQVDGQDQSILNEILFKDNLARMIWNQQNLDEYFGTLWEHDYGGTLECLEQGSWDGWECPEYGSNPLLCNFISRMLQHPPLVTLPLDIAYPPTPFSERPISISNTTDLFAKIPLEVLHEIIYKCELDFKSVLSLRQASKYLASKLPLNYQHRCLGRFLASVPWVWELTNGSIGIGHLLRKIETLRSSSNQNIIDWRVLRVEFTWINDHRKNKEETQLFKETTPTDLDPFTPSTSKFMGLRNRGRIWNCNNSLAYILAQLQFRNGVCNGIAFESRASTNTHGEIFLKLIKKENDLSESPILAELPFSKTVEEGKIVTLNSYPHILYRSMRLLSSTGYTQSRLVFLPEGPLESMTIYFTGLPCSLRANEKEDIQTVASDFASDSITTFGTIPPWNDEDEDDSELQAAADEAELADDGASRYVSGLIIEPGNVKLGYVPTYPAAYKGSESESEVFSFEEGEKLVGFNIASTHRGIKSLQVLTDKRQSEKMGETSTIYSTRKWRSTVSWRLVREYTISLDGTQDAATTIKGLHANFDVHRMASLGLFGETRL</sequence>
<dbReference type="OrthoDB" id="10633597at2759"/>
<reference evidence="2 3" key="1">
    <citation type="journal article" date="2013" name="PLoS Genet.">
        <title>Genomic mechanisms accounting for the adaptation to parasitism in nematode-trapping fungi.</title>
        <authorList>
            <person name="Meerupati T."/>
            <person name="Andersson K.M."/>
            <person name="Friman E."/>
            <person name="Kumar D."/>
            <person name="Tunlid A."/>
            <person name="Ahren D."/>
        </authorList>
    </citation>
    <scope>NUCLEOTIDE SEQUENCE [LARGE SCALE GENOMIC DNA]</scope>
    <source>
        <strain evidence="2 3">CBS 200.50</strain>
    </source>
</reference>
<proteinExistence type="predicted"/>
<organism evidence="2 3">
    <name type="scientific">Dactylellina haptotyla (strain CBS 200.50)</name>
    <name type="common">Nematode-trapping fungus</name>
    <name type="synonym">Monacrosporium haptotylum</name>
    <dbReference type="NCBI Taxonomy" id="1284197"/>
    <lineage>
        <taxon>Eukaryota</taxon>
        <taxon>Fungi</taxon>
        <taxon>Dikarya</taxon>
        <taxon>Ascomycota</taxon>
        <taxon>Pezizomycotina</taxon>
        <taxon>Orbiliomycetes</taxon>
        <taxon>Orbiliales</taxon>
        <taxon>Orbiliaceae</taxon>
        <taxon>Dactylellina</taxon>
    </lineage>
</organism>
<dbReference type="EMBL" id="AQGS01000095">
    <property type="protein sequence ID" value="EPS42960.1"/>
    <property type="molecule type" value="Genomic_DNA"/>
</dbReference>
<name>S8AIZ5_DACHA</name>
<feature type="domain" description="DUF7600" evidence="1">
    <location>
        <begin position="562"/>
        <end position="688"/>
    </location>
</feature>
<accession>S8AIZ5</accession>
<dbReference type="Pfam" id="PF24539">
    <property type="entry name" value="DUF7600"/>
    <property type="match status" value="1"/>
</dbReference>
<gene>
    <name evidence="2" type="ORF">H072_3076</name>
</gene>
<reference evidence="3" key="2">
    <citation type="submission" date="2013-04" db="EMBL/GenBank/DDBJ databases">
        <title>Genomic mechanisms accounting for the adaptation to parasitism in nematode-trapping fungi.</title>
        <authorList>
            <person name="Ahren D.G."/>
        </authorList>
    </citation>
    <scope>NUCLEOTIDE SEQUENCE [LARGE SCALE GENOMIC DNA]</scope>
    <source>
        <strain evidence="3">CBS 200.50</strain>
    </source>
</reference>
<dbReference type="AlphaFoldDB" id="S8AIZ5"/>